<feature type="domain" description="Response regulatory" evidence="19">
    <location>
        <begin position="573"/>
        <end position="693"/>
    </location>
</feature>
<evidence type="ECO:0000313" key="23">
    <source>
        <dbReference type="EMBL" id="TWU66570.1"/>
    </source>
</evidence>
<feature type="domain" description="Response regulatory" evidence="19">
    <location>
        <begin position="431"/>
        <end position="552"/>
    </location>
</feature>
<dbReference type="SUPFAM" id="SSF47226">
    <property type="entry name" value="Histidine-containing phosphotransfer domain, HPT domain"/>
    <property type="match status" value="1"/>
</dbReference>
<evidence type="ECO:0000259" key="22">
    <source>
        <dbReference type="PROSITE" id="PS50894"/>
    </source>
</evidence>
<keyword evidence="4" id="KW-1003">Cell membrane</keyword>
<dbReference type="FunFam" id="1.10.287.130:FF:000002">
    <property type="entry name" value="Two-component osmosensing histidine kinase"/>
    <property type="match status" value="1"/>
</dbReference>
<dbReference type="InterPro" id="IPR003661">
    <property type="entry name" value="HisK_dim/P_dom"/>
</dbReference>
<keyword evidence="8" id="KW-0547">Nucleotide-binding</keyword>
<dbReference type="InterPro" id="IPR036097">
    <property type="entry name" value="HisK_dim/P_sf"/>
</dbReference>
<dbReference type="EC" id="2.7.13.3" evidence="3"/>
<evidence type="ECO:0000313" key="24">
    <source>
        <dbReference type="Proteomes" id="UP000316476"/>
    </source>
</evidence>
<dbReference type="Proteomes" id="UP000316476">
    <property type="component" value="Unassembled WGS sequence"/>
</dbReference>
<keyword evidence="5 17" id="KW-0597">Phosphoprotein</keyword>
<proteinExistence type="predicted"/>
<evidence type="ECO:0000259" key="20">
    <source>
        <dbReference type="PROSITE" id="PS50112"/>
    </source>
</evidence>
<keyword evidence="9 23" id="KW-0418">Kinase</keyword>
<dbReference type="Gene3D" id="3.40.50.2300">
    <property type="match status" value="2"/>
</dbReference>
<dbReference type="PROSITE" id="PS50110">
    <property type="entry name" value="RESPONSE_REGULATORY"/>
    <property type="match status" value="2"/>
</dbReference>
<dbReference type="EMBL" id="SJPZ01000001">
    <property type="protein sequence ID" value="TWU66570.1"/>
    <property type="molecule type" value="Genomic_DNA"/>
</dbReference>
<evidence type="ECO:0000256" key="7">
    <source>
        <dbReference type="ARBA" id="ARBA00022692"/>
    </source>
</evidence>
<evidence type="ECO:0000256" key="12">
    <source>
        <dbReference type="ARBA" id="ARBA00023012"/>
    </source>
</evidence>
<dbReference type="PANTHER" id="PTHR45339:SF1">
    <property type="entry name" value="HYBRID SIGNAL TRANSDUCTION HISTIDINE KINASE J"/>
    <property type="match status" value="1"/>
</dbReference>
<gene>
    <name evidence="23" type="primary">barA_2</name>
    <name evidence="23" type="ORF">V7x_21370</name>
</gene>
<keyword evidence="6 23" id="KW-0808">Transferase</keyword>
<evidence type="ECO:0000256" key="3">
    <source>
        <dbReference type="ARBA" id="ARBA00012438"/>
    </source>
</evidence>
<dbReference type="PROSITE" id="PS50109">
    <property type="entry name" value="HIS_KIN"/>
    <property type="match status" value="1"/>
</dbReference>
<dbReference type="PRINTS" id="PR00344">
    <property type="entry name" value="BCTRLSENSOR"/>
</dbReference>
<dbReference type="Pfam" id="PF01627">
    <property type="entry name" value="Hpt"/>
    <property type="match status" value="1"/>
</dbReference>
<dbReference type="InterPro" id="IPR005467">
    <property type="entry name" value="His_kinase_dom"/>
</dbReference>
<evidence type="ECO:0000256" key="15">
    <source>
        <dbReference type="ARBA" id="ARBA00068150"/>
    </source>
</evidence>
<evidence type="ECO:0000256" key="10">
    <source>
        <dbReference type="ARBA" id="ARBA00022840"/>
    </source>
</evidence>
<feature type="modified residue" description="4-aspartylphosphate" evidence="17">
    <location>
        <position position="622"/>
    </location>
</feature>
<dbReference type="CDD" id="cd16922">
    <property type="entry name" value="HATPase_EvgS-ArcB-TorS-like"/>
    <property type="match status" value="1"/>
</dbReference>
<feature type="domain" description="HPt" evidence="22">
    <location>
        <begin position="752"/>
        <end position="844"/>
    </location>
</feature>
<dbReference type="FunFam" id="3.30.565.10:FF:000010">
    <property type="entry name" value="Sensor histidine kinase RcsC"/>
    <property type="match status" value="1"/>
</dbReference>
<evidence type="ECO:0000256" key="13">
    <source>
        <dbReference type="ARBA" id="ARBA00023136"/>
    </source>
</evidence>
<feature type="domain" description="PAS" evidence="20">
    <location>
        <begin position="23"/>
        <end position="94"/>
    </location>
</feature>
<dbReference type="InterPro" id="IPR004358">
    <property type="entry name" value="Sig_transdc_His_kin-like_C"/>
</dbReference>
<dbReference type="InterPro" id="IPR003594">
    <property type="entry name" value="HATPase_dom"/>
</dbReference>
<dbReference type="Gene3D" id="1.20.120.160">
    <property type="entry name" value="HPT domain"/>
    <property type="match status" value="1"/>
</dbReference>
<dbReference type="InterPro" id="IPR013656">
    <property type="entry name" value="PAS_4"/>
</dbReference>
<dbReference type="SMART" id="SM00387">
    <property type="entry name" value="HATPase_c"/>
    <property type="match status" value="1"/>
</dbReference>
<dbReference type="Pfam" id="PF08448">
    <property type="entry name" value="PAS_4"/>
    <property type="match status" value="1"/>
</dbReference>
<dbReference type="InterPro" id="IPR000700">
    <property type="entry name" value="PAS-assoc_C"/>
</dbReference>
<dbReference type="SUPFAM" id="SSF47384">
    <property type="entry name" value="Homodimeric domain of signal transducing histidine kinase"/>
    <property type="match status" value="1"/>
</dbReference>
<protein>
    <recommendedName>
        <fullName evidence="15">Sensory/regulatory protein RpfC</fullName>
        <ecNumber evidence="3">2.7.13.3</ecNumber>
    </recommendedName>
</protein>
<dbReference type="SMART" id="SM00448">
    <property type="entry name" value="REC"/>
    <property type="match status" value="2"/>
</dbReference>
<evidence type="ECO:0000256" key="5">
    <source>
        <dbReference type="ARBA" id="ARBA00022553"/>
    </source>
</evidence>
<dbReference type="CDD" id="cd00130">
    <property type="entry name" value="PAS"/>
    <property type="match status" value="1"/>
</dbReference>
<dbReference type="SUPFAM" id="SSF52172">
    <property type="entry name" value="CheY-like"/>
    <property type="match status" value="2"/>
</dbReference>
<evidence type="ECO:0000259" key="21">
    <source>
        <dbReference type="PROSITE" id="PS50113"/>
    </source>
</evidence>
<dbReference type="InterPro" id="IPR036890">
    <property type="entry name" value="HATPase_C_sf"/>
</dbReference>
<dbReference type="PROSITE" id="PS50894">
    <property type="entry name" value="HPT"/>
    <property type="match status" value="1"/>
</dbReference>
<dbReference type="SMART" id="SM00388">
    <property type="entry name" value="HisKA"/>
    <property type="match status" value="1"/>
</dbReference>
<dbReference type="InterPro" id="IPR036641">
    <property type="entry name" value="HPT_dom_sf"/>
</dbReference>
<dbReference type="InterPro" id="IPR035965">
    <property type="entry name" value="PAS-like_dom_sf"/>
</dbReference>
<dbReference type="OrthoDB" id="9762493at2"/>
<dbReference type="Pfam" id="PF02518">
    <property type="entry name" value="HATPase_c"/>
    <property type="match status" value="1"/>
</dbReference>
<dbReference type="CDD" id="cd17546">
    <property type="entry name" value="REC_hyHK_CKI1_RcsC-like"/>
    <property type="match status" value="2"/>
</dbReference>
<evidence type="ECO:0000256" key="14">
    <source>
        <dbReference type="ARBA" id="ARBA00064003"/>
    </source>
</evidence>
<keyword evidence="12" id="KW-0902">Two-component regulatory system</keyword>
<dbReference type="InterPro" id="IPR001789">
    <property type="entry name" value="Sig_transdc_resp-reg_receiver"/>
</dbReference>
<evidence type="ECO:0000256" key="6">
    <source>
        <dbReference type="ARBA" id="ARBA00022679"/>
    </source>
</evidence>
<dbReference type="CDD" id="cd00082">
    <property type="entry name" value="HisKA"/>
    <property type="match status" value="1"/>
</dbReference>
<dbReference type="InterPro" id="IPR008207">
    <property type="entry name" value="Sig_transdc_His_kin_Hpt_dom"/>
</dbReference>
<feature type="modified residue" description="4-aspartylphosphate" evidence="17">
    <location>
        <position position="485"/>
    </location>
</feature>
<evidence type="ECO:0000259" key="19">
    <source>
        <dbReference type="PROSITE" id="PS50110"/>
    </source>
</evidence>
<dbReference type="SUPFAM" id="SSF55874">
    <property type="entry name" value="ATPase domain of HSP90 chaperone/DNA topoisomerase II/histidine kinase"/>
    <property type="match status" value="1"/>
</dbReference>
<dbReference type="GO" id="GO:0000155">
    <property type="term" value="F:phosphorelay sensor kinase activity"/>
    <property type="evidence" value="ECO:0007669"/>
    <property type="project" value="InterPro"/>
</dbReference>
<evidence type="ECO:0000256" key="4">
    <source>
        <dbReference type="ARBA" id="ARBA00022475"/>
    </source>
</evidence>
<feature type="modified residue" description="Phosphohistidine" evidence="16">
    <location>
        <position position="791"/>
    </location>
</feature>
<dbReference type="SUPFAM" id="SSF55785">
    <property type="entry name" value="PYP-like sensor domain (PAS domain)"/>
    <property type="match status" value="1"/>
</dbReference>
<dbReference type="Gene3D" id="3.30.565.10">
    <property type="entry name" value="Histidine kinase-like ATPase, C-terminal domain"/>
    <property type="match status" value="1"/>
</dbReference>
<dbReference type="GO" id="GO:0005886">
    <property type="term" value="C:plasma membrane"/>
    <property type="evidence" value="ECO:0007669"/>
    <property type="project" value="UniProtKB-SubCell"/>
</dbReference>
<dbReference type="CDD" id="cd00088">
    <property type="entry name" value="HPT"/>
    <property type="match status" value="1"/>
</dbReference>
<sequence>MSDSSSNDGMIRLEQNGDDSIRNEDLLDALLENIPDAVYFKDLQSRFLRISDAMARKFGVESVEAVKGHTDAEIFSAEHAQSARSDELNIIRTGQPMVEIVERETWPDRDDTWCLTTKMPLRSRGGSVIGTFGISRDITELKLSQDSLKQALKAADAANRAKSEFLANMSHEIRTPMNAIIGMAELLGQTPLVDEQREYVELLRQSATSLLSLLNDILDFSKIEARKLELEAIDFSVREVIGRCCQTLAIKAADKGLELACRIAPEVPDAMCGDPGRLRQVLTNLVGNAVKFTDAGEIVVDVQPHQEHDGLAAAHDHPDHTWLRVLVRDTGIGIPIEQQQEVMKAFTQADASTTRRYGGTGLGLAICRQLVELMGGHITLESTPGEGTTFTCFIPFEERESEGRAEATPFEIPGELPDLGPEPLSKLAGFKVLVVDDNRTNRRILDEILSSWNVRCDVAADGDEAIEKVKNAIEQDAMYPLVLLDCMMPGMDGFEVARRVRTGWDVAGTKFIMLSSAARSDNARRCREIGIDRFLTKPVMQSELLENILQVMDLDVRREKTKSVKRPAGRSLKVLVAEDGVANQQVAIGLLKMAGHQPTLACDGNEAVQCWSKSSFDVILMDMHMPEMDGLDATRIIRQQEATRGSGRHVPIIALTAAAMEDDARACLDAGMDAHVAKPIDPAQLESTMQQLCGESSVDSPDAVAAGPPAESVATVDNAAGHDASGRDAVDSAAGGQPPIDFARASERIPGGEPSVRRVAAVFYDETTKLLRDIDKAFQADDLKTLRRSAHTIKSSANLFFATRLNRAATVVEHAAKDADDDIAPKIAELFDAFSEVEPALKAFVKS</sequence>
<comment type="subcellular location">
    <subcellularLocation>
        <location evidence="2">Cell membrane</location>
        <topology evidence="2">Multi-pass membrane protein</topology>
    </subcellularLocation>
</comment>
<dbReference type="Gene3D" id="1.10.287.130">
    <property type="match status" value="1"/>
</dbReference>
<dbReference type="PROSITE" id="PS50113">
    <property type="entry name" value="PAC"/>
    <property type="match status" value="1"/>
</dbReference>
<evidence type="ECO:0000256" key="11">
    <source>
        <dbReference type="ARBA" id="ARBA00022989"/>
    </source>
</evidence>
<evidence type="ECO:0000256" key="9">
    <source>
        <dbReference type="ARBA" id="ARBA00022777"/>
    </source>
</evidence>
<dbReference type="RefSeq" id="WP_146413173.1">
    <property type="nucleotide sequence ID" value="NZ_SJPZ01000001.1"/>
</dbReference>
<evidence type="ECO:0000256" key="17">
    <source>
        <dbReference type="PROSITE-ProRule" id="PRU00169"/>
    </source>
</evidence>
<comment type="caution">
    <text evidence="23">The sequence shown here is derived from an EMBL/GenBank/DDBJ whole genome shotgun (WGS) entry which is preliminary data.</text>
</comment>
<keyword evidence="10" id="KW-0067">ATP-binding</keyword>
<organism evidence="23 24">
    <name type="scientific">Crateriforma conspicua</name>
    <dbReference type="NCBI Taxonomy" id="2527996"/>
    <lineage>
        <taxon>Bacteria</taxon>
        <taxon>Pseudomonadati</taxon>
        <taxon>Planctomycetota</taxon>
        <taxon>Planctomycetia</taxon>
        <taxon>Planctomycetales</taxon>
        <taxon>Planctomycetaceae</taxon>
        <taxon>Crateriforma</taxon>
    </lineage>
</organism>
<dbReference type="GO" id="GO:0005524">
    <property type="term" value="F:ATP binding"/>
    <property type="evidence" value="ECO:0007669"/>
    <property type="project" value="UniProtKB-KW"/>
</dbReference>
<accession>A0A5C6FZ30</accession>
<dbReference type="Pfam" id="PF00072">
    <property type="entry name" value="Response_reg"/>
    <property type="match status" value="2"/>
</dbReference>
<keyword evidence="11" id="KW-1133">Transmembrane helix</keyword>
<feature type="domain" description="Histidine kinase" evidence="18">
    <location>
        <begin position="168"/>
        <end position="398"/>
    </location>
</feature>
<dbReference type="Gene3D" id="3.30.450.20">
    <property type="entry name" value="PAS domain"/>
    <property type="match status" value="1"/>
</dbReference>
<dbReference type="SMART" id="SM00091">
    <property type="entry name" value="PAS"/>
    <property type="match status" value="1"/>
</dbReference>
<dbReference type="NCBIfam" id="TIGR00229">
    <property type="entry name" value="sensory_box"/>
    <property type="match status" value="1"/>
</dbReference>
<dbReference type="InterPro" id="IPR011006">
    <property type="entry name" value="CheY-like_superfamily"/>
</dbReference>
<keyword evidence="7" id="KW-0812">Transmembrane</keyword>
<dbReference type="AlphaFoldDB" id="A0A5C6FZ30"/>
<comment type="catalytic activity">
    <reaction evidence="1">
        <text>ATP + protein L-histidine = ADP + protein N-phospho-L-histidine.</text>
        <dbReference type="EC" id="2.7.13.3"/>
    </reaction>
</comment>
<evidence type="ECO:0000256" key="16">
    <source>
        <dbReference type="PROSITE-ProRule" id="PRU00110"/>
    </source>
</evidence>
<evidence type="ECO:0000256" key="1">
    <source>
        <dbReference type="ARBA" id="ARBA00000085"/>
    </source>
</evidence>
<evidence type="ECO:0000256" key="2">
    <source>
        <dbReference type="ARBA" id="ARBA00004651"/>
    </source>
</evidence>
<reference evidence="23 24" key="1">
    <citation type="submission" date="2019-02" db="EMBL/GenBank/DDBJ databases">
        <title>Deep-cultivation of Planctomycetes and their phenomic and genomic characterization uncovers novel biology.</title>
        <authorList>
            <person name="Wiegand S."/>
            <person name="Jogler M."/>
            <person name="Boedeker C."/>
            <person name="Pinto D."/>
            <person name="Vollmers J."/>
            <person name="Rivas-Marin E."/>
            <person name="Kohn T."/>
            <person name="Peeters S.H."/>
            <person name="Heuer A."/>
            <person name="Rast P."/>
            <person name="Oberbeckmann S."/>
            <person name="Bunk B."/>
            <person name="Jeske O."/>
            <person name="Meyerdierks A."/>
            <person name="Storesund J.E."/>
            <person name="Kallscheuer N."/>
            <person name="Luecker S."/>
            <person name="Lage O.M."/>
            <person name="Pohl T."/>
            <person name="Merkel B.J."/>
            <person name="Hornburger P."/>
            <person name="Mueller R.-W."/>
            <person name="Bruemmer F."/>
            <person name="Labrenz M."/>
            <person name="Spormann A.M."/>
            <person name="Op Den Camp H."/>
            <person name="Overmann J."/>
            <person name="Amann R."/>
            <person name="Jetten M.S.M."/>
            <person name="Mascher T."/>
            <person name="Medema M.H."/>
            <person name="Devos D.P."/>
            <person name="Kaster A.-K."/>
            <person name="Ovreas L."/>
            <person name="Rohde M."/>
            <person name="Galperin M.Y."/>
            <person name="Jogler C."/>
        </authorList>
    </citation>
    <scope>NUCLEOTIDE SEQUENCE [LARGE SCALE GENOMIC DNA]</scope>
    <source>
        <strain evidence="23 24">V7</strain>
    </source>
</reference>
<comment type="subunit">
    <text evidence="14">At low DSF concentrations, interacts with RpfF.</text>
</comment>
<evidence type="ECO:0000259" key="18">
    <source>
        <dbReference type="PROSITE" id="PS50109"/>
    </source>
</evidence>
<feature type="domain" description="PAC" evidence="21">
    <location>
        <begin position="96"/>
        <end position="150"/>
    </location>
</feature>
<dbReference type="PROSITE" id="PS50112">
    <property type="entry name" value="PAS"/>
    <property type="match status" value="1"/>
</dbReference>
<keyword evidence="13" id="KW-0472">Membrane</keyword>
<dbReference type="PANTHER" id="PTHR45339">
    <property type="entry name" value="HYBRID SIGNAL TRANSDUCTION HISTIDINE KINASE J"/>
    <property type="match status" value="1"/>
</dbReference>
<name>A0A5C6FZ30_9PLAN</name>
<dbReference type="InterPro" id="IPR000014">
    <property type="entry name" value="PAS"/>
</dbReference>
<dbReference type="Pfam" id="PF00512">
    <property type="entry name" value="HisKA"/>
    <property type="match status" value="1"/>
</dbReference>
<evidence type="ECO:0000256" key="8">
    <source>
        <dbReference type="ARBA" id="ARBA00022741"/>
    </source>
</evidence>